<dbReference type="AlphaFoldDB" id="A0AB36TGI7"/>
<dbReference type="Proteomes" id="UP000223596">
    <property type="component" value="Unassembled WGS sequence"/>
</dbReference>
<dbReference type="RefSeq" id="WP_003516568.1">
    <property type="nucleotide sequence ID" value="NZ_CP013828.1"/>
</dbReference>
<comment type="caution">
    <text evidence="2">The sequence shown here is derived from an EMBL/GenBank/DDBJ whole genome shotgun (WGS) entry which is preliminary data.</text>
</comment>
<keyword evidence="1" id="KW-1133">Transmembrane helix</keyword>
<evidence type="ECO:0000256" key="1">
    <source>
        <dbReference type="SAM" id="Phobius"/>
    </source>
</evidence>
<sequence length="71" mass="8139">MNKKSKKDVLKNSIKKFLKDERGEFGVKQIAYTVAVIVVVGLVLAILRDQMEGIVTTIWNFLWEKIQDLMG</sequence>
<protein>
    <recommendedName>
        <fullName evidence="4">Flagellin Flp1-like domain-containing protein</fullName>
    </recommendedName>
</protein>
<keyword evidence="1" id="KW-0812">Transmembrane</keyword>
<proteinExistence type="predicted"/>
<dbReference type="EMBL" id="PDBW01000001">
    <property type="protein sequence ID" value="PFH02873.1"/>
    <property type="molecule type" value="Genomic_DNA"/>
</dbReference>
<keyword evidence="1" id="KW-0472">Membrane</keyword>
<gene>
    <name evidence="2" type="ORF">M972_111665</name>
</gene>
<organism evidence="2 3">
    <name type="scientific">Acetivibrio thermocellus AD2</name>
    <dbReference type="NCBI Taxonomy" id="1138384"/>
    <lineage>
        <taxon>Bacteria</taxon>
        <taxon>Bacillati</taxon>
        <taxon>Bacillota</taxon>
        <taxon>Clostridia</taxon>
        <taxon>Eubacteriales</taxon>
        <taxon>Oscillospiraceae</taxon>
        <taxon>Acetivibrio</taxon>
    </lineage>
</organism>
<evidence type="ECO:0000313" key="2">
    <source>
        <dbReference type="EMBL" id="PFH02873.1"/>
    </source>
</evidence>
<accession>A0AB36TGI7</accession>
<evidence type="ECO:0008006" key="4">
    <source>
        <dbReference type="Google" id="ProtNLM"/>
    </source>
</evidence>
<name>A0AB36TGI7_ACETH</name>
<reference evidence="2 3" key="1">
    <citation type="submission" date="2017-09" db="EMBL/GenBank/DDBJ databases">
        <title>Evaluation of Pacific Biosciences Sequencing Technology to Finishing C. thermocellum Genome Sequences.</title>
        <authorList>
            <person name="Brown S."/>
        </authorList>
    </citation>
    <scope>NUCLEOTIDE SEQUENCE [LARGE SCALE GENOMIC DNA]</scope>
    <source>
        <strain evidence="2 3">AD2</strain>
    </source>
</reference>
<evidence type="ECO:0000313" key="3">
    <source>
        <dbReference type="Proteomes" id="UP000223596"/>
    </source>
</evidence>
<dbReference type="GeneID" id="35806205"/>
<feature type="transmembrane region" description="Helical" evidence="1">
    <location>
        <begin position="30"/>
        <end position="47"/>
    </location>
</feature>